<name>A0ABR2TAK7_9ROSI</name>
<organism evidence="1 2">
    <name type="scientific">Hibiscus sabdariffa</name>
    <name type="common">roselle</name>
    <dbReference type="NCBI Taxonomy" id="183260"/>
    <lineage>
        <taxon>Eukaryota</taxon>
        <taxon>Viridiplantae</taxon>
        <taxon>Streptophyta</taxon>
        <taxon>Embryophyta</taxon>
        <taxon>Tracheophyta</taxon>
        <taxon>Spermatophyta</taxon>
        <taxon>Magnoliopsida</taxon>
        <taxon>eudicotyledons</taxon>
        <taxon>Gunneridae</taxon>
        <taxon>Pentapetalae</taxon>
        <taxon>rosids</taxon>
        <taxon>malvids</taxon>
        <taxon>Malvales</taxon>
        <taxon>Malvaceae</taxon>
        <taxon>Malvoideae</taxon>
        <taxon>Hibiscus</taxon>
    </lineage>
</organism>
<dbReference type="Proteomes" id="UP001396334">
    <property type="component" value="Unassembled WGS sequence"/>
</dbReference>
<dbReference type="EMBL" id="JBBPBN010000007">
    <property type="protein sequence ID" value="KAK9034525.1"/>
    <property type="molecule type" value="Genomic_DNA"/>
</dbReference>
<accession>A0ABR2TAK7</accession>
<proteinExistence type="predicted"/>
<evidence type="ECO:0000313" key="1">
    <source>
        <dbReference type="EMBL" id="KAK9034525.1"/>
    </source>
</evidence>
<protein>
    <submittedName>
        <fullName evidence="1">Uncharacterized protein</fullName>
    </submittedName>
</protein>
<sequence>MLAVGLSVNVVGGLWVSEGCWDNGRESTVVGRQWGFGDAMKNRIKVETSFRGAGHSRGSFGGSQMGRMGDKVSNQVHMKVCYEHDSGDCQVQEKVDNLVVVDELEGVALPSDREIELQ</sequence>
<keyword evidence="2" id="KW-1185">Reference proteome</keyword>
<reference evidence="1 2" key="1">
    <citation type="journal article" date="2024" name="G3 (Bethesda)">
        <title>Genome assembly of Hibiscus sabdariffa L. provides insights into metabolisms of medicinal natural products.</title>
        <authorList>
            <person name="Kim T."/>
        </authorList>
    </citation>
    <scope>NUCLEOTIDE SEQUENCE [LARGE SCALE GENOMIC DNA]</scope>
    <source>
        <strain evidence="1">TK-2024</strain>
        <tissue evidence="1">Old leaves</tissue>
    </source>
</reference>
<comment type="caution">
    <text evidence="1">The sequence shown here is derived from an EMBL/GenBank/DDBJ whole genome shotgun (WGS) entry which is preliminary data.</text>
</comment>
<gene>
    <name evidence="1" type="ORF">V6N11_050686</name>
</gene>
<evidence type="ECO:0000313" key="2">
    <source>
        <dbReference type="Proteomes" id="UP001396334"/>
    </source>
</evidence>